<accession>A0A4R2S0H3</accession>
<dbReference type="InterPro" id="IPR023214">
    <property type="entry name" value="HAD_sf"/>
</dbReference>
<evidence type="ECO:0000259" key="4">
    <source>
        <dbReference type="SMART" id="SM00775"/>
    </source>
</evidence>
<gene>
    <name evidence="5" type="ORF">EDD57_13010</name>
</gene>
<dbReference type="InterPro" id="IPR031315">
    <property type="entry name" value="LNS2/PITP"/>
</dbReference>
<dbReference type="GO" id="GO:0035091">
    <property type="term" value="F:phosphatidylinositol binding"/>
    <property type="evidence" value="ECO:0007669"/>
    <property type="project" value="TreeGrafter"/>
</dbReference>
<keyword evidence="3" id="KW-0732">Signal</keyword>
<evidence type="ECO:0000256" key="2">
    <source>
        <dbReference type="ARBA" id="ARBA00023055"/>
    </source>
</evidence>
<dbReference type="SMART" id="SM00775">
    <property type="entry name" value="LNS2"/>
    <property type="match status" value="1"/>
</dbReference>
<feature type="chain" id="PRO_5038377381" evidence="3">
    <location>
        <begin position="29"/>
        <end position="333"/>
    </location>
</feature>
<dbReference type="OrthoDB" id="573782at2"/>
<sequence length="333" mass="38087">MSMNQTVKKVICIMTALLLMMVFSPLHSTVSATSSEDYYFDFKSSKFTAPPESNFINWYNQNMLRRHTPHHNGYDSIFKITDSQYIDGKFQYGDFRKDLEGEWISIYAWSFSDGEPQWKKIGRAKTDSDGRIHYVIPNTERFGTGLHLIKLYVEGDGTEANMYIRVLDGNKKYVVFDIDGTLTIDDCENVIEYTSEFWNVIYNARKYEGAVEATKYYASRGYEILYLTARPYWLAEKTQRWLIRNGFPRGLIHTYEGSGIVSGSKAVSFKRDYLQSVKSRGVNFGYGNATSDIDAYFAVGLPGNRIFIIGEHAGLKGTTPVSSYPEHLSKLPE</sequence>
<keyword evidence="1" id="KW-0813">Transport</keyword>
<dbReference type="Proteomes" id="UP000294746">
    <property type="component" value="Unassembled WGS sequence"/>
</dbReference>
<protein>
    <submittedName>
        <fullName evidence="5">LNS2-like protein (Lipin/Ned1/Smp2)</fullName>
    </submittedName>
</protein>
<dbReference type="InterPro" id="IPR001666">
    <property type="entry name" value="PI_transfer"/>
</dbReference>
<keyword evidence="2" id="KW-0445">Lipid transport</keyword>
<evidence type="ECO:0000313" key="6">
    <source>
        <dbReference type="Proteomes" id="UP000294746"/>
    </source>
</evidence>
<organism evidence="5 6">
    <name type="scientific">Baia soyae</name>
    <dbReference type="NCBI Taxonomy" id="1544746"/>
    <lineage>
        <taxon>Bacteria</taxon>
        <taxon>Bacillati</taxon>
        <taxon>Bacillota</taxon>
        <taxon>Bacilli</taxon>
        <taxon>Bacillales</taxon>
        <taxon>Thermoactinomycetaceae</taxon>
        <taxon>Baia</taxon>
    </lineage>
</organism>
<dbReference type="PANTHER" id="PTHR10658:SF28">
    <property type="entry name" value="PHOSPHATIDYLINOSITOL TRANSFER PROTEIN ALPHA ISOFORM"/>
    <property type="match status" value="1"/>
</dbReference>
<feature type="domain" description="LNS2/PITP" evidence="4">
    <location>
        <begin position="174"/>
        <end position="318"/>
    </location>
</feature>
<evidence type="ECO:0000256" key="1">
    <source>
        <dbReference type="ARBA" id="ARBA00022448"/>
    </source>
</evidence>
<dbReference type="Gene3D" id="3.40.50.1000">
    <property type="entry name" value="HAD superfamily/HAD-like"/>
    <property type="match status" value="1"/>
</dbReference>
<feature type="signal peptide" evidence="3">
    <location>
        <begin position="1"/>
        <end position="28"/>
    </location>
</feature>
<keyword evidence="6" id="KW-1185">Reference proteome</keyword>
<dbReference type="GO" id="GO:0008526">
    <property type="term" value="F:phosphatidylinositol transfer activity"/>
    <property type="evidence" value="ECO:0007669"/>
    <property type="project" value="TreeGrafter"/>
</dbReference>
<dbReference type="InterPro" id="IPR036412">
    <property type="entry name" value="HAD-like_sf"/>
</dbReference>
<dbReference type="Pfam" id="PF24694">
    <property type="entry name" value="LNS2_PITM1-3"/>
    <property type="match status" value="1"/>
</dbReference>
<dbReference type="GO" id="GO:0008525">
    <property type="term" value="F:phosphatidylcholine transporter activity"/>
    <property type="evidence" value="ECO:0007669"/>
    <property type="project" value="TreeGrafter"/>
</dbReference>
<reference evidence="5 6" key="1">
    <citation type="submission" date="2019-03" db="EMBL/GenBank/DDBJ databases">
        <title>Genomic Encyclopedia of Type Strains, Phase IV (KMG-IV): sequencing the most valuable type-strain genomes for metagenomic binning, comparative biology and taxonomic classification.</title>
        <authorList>
            <person name="Goeker M."/>
        </authorList>
    </citation>
    <scope>NUCLEOTIDE SEQUENCE [LARGE SCALE GENOMIC DNA]</scope>
    <source>
        <strain evidence="5 6">DSM 46831</strain>
    </source>
</reference>
<comment type="caution">
    <text evidence="5">The sequence shown here is derived from an EMBL/GenBank/DDBJ whole genome shotgun (WGS) entry which is preliminary data.</text>
</comment>
<dbReference type="GO" id="GO:0005737">
    <property type="term" value="C:cytoplasm"/>
    <property type="evidence" value="ECO:0007669"/>
    <property type="project" value="TreeGrafter"/>
</dbReference>
<dbReference type="Pfam" id="PF24695">
    <property type="entry name" value="PITM1-3"/>
    <property type="match status" value="1"/>
</dbReference>
<dbReference type="PANTHER" id="PTHR10658">
    <property type="entry name" value="PHOSPHATIDYLINOSITOL TRANSFER PROTEIN"/>
    <property type="match status" value="1"/>
</dbReference>
<proteinExistence type="predicted"/>
<dbReference type="SUPFAM" id="SSF56784">
    <property type="entry name" value="HAD-like"/>
    <property type="match status" value="1"/>
</dbReference>
<dbReference type="AlphaFoldDB" id="A0A4R2S0H3"/>
<evidence type="ECO:0000313" key="5">
    <source>
        <dbReference type="EMBL" id="TCP65771.1"/>
    </source>
</evidence>
<evidence type="ECO:0000256" key="3">
    <source>
        <dbReference type="SAM" id="SignalP"/>
    </source>
</evidence>
<dbReference type="GO" id="GO:0031210">
    <property type="term" value="F:phosphatidylcholine binding"/>
    <property type="evidence" value="ECO:0007669"/>
    <property type="project" value="TreeGrafter"/>
</dbReference>
<dbReference type="EMBL" id="SLXV01000030">
    <property type="protein sequence ID" value="TCP65771.1"/>
    <property type="molecule type" value="Genomic_DNA"/>
</dbReference>
<name>A0A4R2S0H3_9BACL</name>